<dbReference type="InterPro" id="IPR005467">
    <property type="entry name" value="His_kinase_dom"/>
</dbReference>
<accession>K6YTX0</accession>
<dbReference type="PANTHER" id="PTHR45436:SF14">
    <property type="entry name" value="SENSOR PROTEIN QSEC"/>
    <property type="match status" value="1"/>
</dbReference>
<comment type="catalytic activity">
    <reaction evidence="1">
        <text>ATP + protein L-histidine = ADP + protein N-phospho-L-histidine.</text>
        <dbReference type="EC" id="2.7.13.3"/>
    </reaction>
</comment>
<evidence type="ECO:0000313" key="15">
    <source>
        <dbReference type="Proteomes" id="UP000006327"/>
    </source>
</evidence>
<dbReference type="OrthoDB" id="9804645at2"/>
<feature type="domain" description="Histidine kinase" evidence="13">
    <location>
        <begin position="232"/>
        <end position="436"/>
    </location>
</feature>
<keyword evidence="12" id="KW-0472">Membrane</keyword>
<evidence type="ECO:0000256" key="6">
    <source>
        <dbReference type="ARBA" id="ARBA00022692"/>
    </source>
</evidence>
<dbReference type="SMART" id="SM00388">
    <property type="entry name" value="HisKA"/>
    <property type="match status" value="1"/>
</dbReference>
<dbReference type="AlphaFoldDB" id="K6YTX0"/>
<evidence type="ECO:0000259" key="13">
    <source>
        <dbReference type="PROSITE" id="PS50109"/>
    </source>
</evidence>
<dbReference type="InterPro" id="IPR036097">
    <property type="entry name" value="HisK_dim/P_sf"/>
</dbReference>
<dbReference type="SUPFAM" id="SSF47384">
    <property type="entry name" value="Homodimeric domain of signal transducing histidine kinase"/>
    <property type="match status" value="1"/>
</dbReference>
<reference evidence="14 15" key="1">
    <citation type="journal article" date="2017" name="Antonie Van Leeuwenhoek">
        <title>Rhizobium rhizosphaerae sp. nov., a novel species isolated from rice rhizosphere.</title>
        <authorList>
            <person name="Zhao J.J."/>
            <person name="Zhang J."/>
            <person name="Zhang R.J."/>
            <person name="Zhang C.W."/>
            <person name="Yin H.Q."/>
            <person name="Zhang X.X."/>
        </authorList>
    </citation>
    <scope>NUCLEOTIDE SEQUENCE [LARGE SCALE GENOMIC DNA]</scope>
    <source>
        <strain evidence="14 15">BSs20135</strain>
    </source>
</reference>
<evidence type="ECO:0000256" key="9">
    <source>
        <dbReference type="ARBA" id="ARBA00022840"/>
    </source>
</evidence>
<evidence type="ECO:0000256" key="11">
    <source>
        <dbReference type="ARBA" id="ARBA00023012"/>
    </source>
</evidence>
<evidence type="ECO:0000256" key="4">
    <source>
        <dbReference type="ARBA" id="ARBA00022553"/>
    </source>
</evidence>
<dbReference type="EMBL" id="BAEO01000047">
    <property type="protein sequence ID" value="GAC20163.1"/>
    <property type="molecule type" value="Genomic_DNA"/>
</dbReference>
<feature type="transmembrane region" description="Helical" evidence="12">
    <location>
        <begin position="7"/>
        <end position="27"/>
    </location>
</feature>
<keyword evidence="5" id="KW-0808">Transferase</keyword>
<dbReference type="RefSeq" id="WP_007621792.1">
    <property type="nucleotide sequence ID" value="NZ_BAEO01000047.1"/>
</dbReference>
<evidence type="ECO:0000256" key="8">
    <source>
        <dbReference type="ARBA" id="ARBA00022777"/>
    </source>
</evidence>
<dbReference type="PROSITE" id="PS50109">
    <property type="entry name" value="HIS_KIN"/>
    <property type="match status" value="1"/>
</dbReference>
<dbReference type="eggNOG" id="COG2205">
    <property type="taxonomic scope" value="Bacteria"/>
</dbReference>
<keyword evidence="8" id="KW-0418">Kinase</keyword>
<dbReference type="Proteomes" id="UP000006327">
    <property type="component" value="Unassembled WGS sequence"/>
</dbReference>
<evidence type="ECO:0000256" key="2">
    <source>
        <dbReference type="ARBA" id="ARBA00004141"/>
    </source>
</evidence>
<organism evidence="14 15">
    <name type="scientific">Paraglaciecola arctica BSs20135</name>
    <dbReference type="NCBI Taxonomy" id="493475"/>
    <lineage>
        <taxon>Bacteria</taxon>
        <taxon>Pseudomonadati</taxon>
        <taxon>Pseudomonadota</taxon>
        <taxon>Gammaproteobacteria</taxon>
        <taxon>Alteromonadales</taxon>
        <taxon>Alteromonadaceae</taxon>
        <taxon>Paraglaciecola</taxon>
    </lineage>
</organism>
<dbReference type="SMART" id="SM00387">
    <property type="entry name" value="HATPase_c"/>
    <property type="match status" value="1"/>
</dbReference>
<dbReference type="InterPro" id="IPR003661">
    <property type="entry name" value="HisK_dim/P_dom"/>
</dbReference>
<evidence type="ECO:0000256" key="3">
    <source>
        <dbReference type="ARBA" id="ARBA00012438"/>
    </source>
</evidence>
<dbReference type="Gene3D" id="3.30.565.10">
    <property type="entry name" value="Histidine kinase-like ATPase, C-terminal domain"/>
    <property type="match status" value="1"/>
</dbReference>
<dbReference type="CDD" id="cd00082">
    <property type="entry name" value="HisKA"/>
    <property type="match status" value="1"/>
</dbReference>
<dbReference type="InterPro" id="IPR050428">
    <property type="entry name" value="TCS_sensor_his_kinase"/>
</dbReference>
<dbReference type="GO" id="GO:0000155">
    <property type="term" value="F:phosphorelay sensor kinase activity"/>
    <property type="evidence" value="ECO:0007669"/>
    <property type="project" value="InterPro"/>
</dbReference>
<dbReference type="GO" id="GO:0005886">
    <property type="term" value="C:plasma membrane"/>
    <property type="evidence" value="ECO:0007669"/>
    <property type="project" value="TreeGrafter"/>
</dbReference>
<dbReference type="Pfam" id="PF02518">
    <property type="entry name" value="HATPase_c"/>
    <property type="match status" value="1"/>
</dbReference>
<evidence type="ECO:0000256" key="7">
    <source>
        <dbReference type="ARBA" id="ARBA00022741"/>
    </source>
</evidence>
<dbReference type="STRING" id="493475.GARC_3204"/>
<evidence type="ECO:0000256" key="10">
    <source>
        <dbReference type="ARBA" id="ARBA00022989"/>
    </source>
</evidence>
<keyword evidence="6 12" id="KW-0812">Transmembrane</keyword>
<evidence type="ECO:0000256" key="5">
    <source>
        <dbReference type="ARBA" id="ARBA00022679"/>
    </source>
</evidence>
<dbReference type="PANTHER" id="PTHR45436">
    <property type="entry name" value="SENSOR HISTIDINE KINASE YKOH"/>
    <property type="match status" value="1"/>
</dbReference>
<name>K6YTX0_9ALTE</name>
<keyword evidence="7" id="KW-0547">Nucleotide-binding</keyword>
<evidence type="ECO:0000256" key="12">
    <source>
        <dbReference type="SAM" id="Phobius"/>
    </source>
</evidence>
<proteinExistence type="predicted"/>
<gene>
    <name evidence="14" type="ORF">GARC_3204</name>
</gene>
<keyword evidence="10 12" id="KW-1133">Transmembrane helix</keyword>
<comment type="subcellular location">
    <subcellularLocation>
        <location evidence="2">Membrane</location>
        <topology evidence="2">Multi-pass membrane protein</topology>
    </subcellularLocation>
</comment>
<protein>
    <recommendedName>
        <fullName evidence="3">histidine kinase</fullName>
        <ecNumber evidence="3">2.7.13.3</ecNumber>
    </recommendedName>
</protein>
<evidence type="ECO:0000313" key="14">
    <source>
        <dbReference type="EMBL" id="GAC20163.1"/>
    </source>
</evidence>
<dbReference type="InterPro" id="IPR036890">
    <property type="entry name" value="HATPase_C_sf"/>
</dbReference>
<keyword evidence="15" id="KW-1185">Reference proteome</keyword>
<dbReference type="Gene3D" id="1.10.287.130">
    <property type="match status" value="1"/>
</dbReference>
<evidence type="ECO:0000256" key="1">
    <source>
        <dbReference type="ARBA" id="ARBA00000085"/>
    </source>
</evidence>
<keyword evidence="11" id="KW-0902">Two-component regulatory system</keyword>
<dbReference type="GO" id="GO:0005524">
    <property type="term" value="F:ATP binding"/>
    <property type="evidence" value="ECO:0007669"/>
    <property type="project" value="UniProtKB-KW"/>
</dbReference>
<keyword evidence="4" id="KW-0597">Phosphoprotein</keyword>
<keyword evidence="9" id="KW-0067">ATP-binding</keyword>
<dbReference type="SUPFAM" id="SSF55874">
    <property type="entry name" value="ATPase domain of HSP90 chaperone/DNA topoisomerase II/histidine kinase"/>
    <property type="match status" value="1"/>
</dbReference>
<sequence length="437" mass="47926">MSLRLRLTLLIASVFLGLWLISSFWLITGLRSELDMALDQRLQSTAAMLSNILATVPKNELGQIIPSILQGNELGNAKGLSCQISSLHGTVIASSNTHSLPINTALSDGFGFLSSEYGQWRTYTLKTNNIVITIADKISERESLGFRLLESTIIPPAIALLASLSLLWVAIGRGLLPIRKLAVAVEKRGSTDLSPVQLDKPSQELQPLITSQNALMARLSEGMKREQQFTNNAAHELRTPLAGILAQIQLAELSASEAREKALSQAKASAQRLNSVLENLLALARLESEKEVAPVISWTLNSLIDQVQREFVSEKHRIIYNIIDEHVITFITQPLLAIVCRNLLENALKYSPVKTEIIFLAESTTEGITVSVRNAGNVCQADIPHLTSRFWRKGERQGAGLGLSILDAIAIKYKGTLVLKNTDSSFLVTFALPIYKD</sequence>
<dbReference type="InterPro" id="IPR003594">
    <property type="entry name" value="HATPase_dom"/>
</dbReference>
<dbReference type="Pfam" id="PF00512">
    <property type="entry name" value="HisKA"/>
    <property type="match status" value="1"/>
</dbReference>
<comment type="caution">
    <text evidence="14">The sequence shown here is derived from an EMBL/GenBank/DDBJ whole genome shotgun (WGS) entry which is preliminary data.</text>
</comment>
<dbReference type="EC" id="2.7.13.3" evidence="3"/>